<protein>
    <submittedName>
        <fullName evidence="2">Uncharacterized protein</fullName>
    </submittedName>
</protein>
<reference evidence="3" key="1">
    <citation type="journal article" date="2010" name="Nat. Biotechnol.">
        <title>Draft genome sequence of the oilseed species Ricinus communis.</title>
        <authorList>
            <person name="Chan A.P."/>
            <person name="Crabtree J."/>
            <person name="Zhao Q."/>
            <person name="Lorenzi H."/>
            <person name="Orvis J."/>
            <person name="Puiu D."/>
            <person name="Melake-Berhan A."/>
            <person name="Jones K.M."/>
            <person name="Redman J."/>
            <person name="Chen G."/>
            <person name="Cahoon E.B."/>
            <person name="Gedil M."/>
            <person name="Stanke M."/>
            <person name="Haas B.J."/>
            <person name="Wortman J.R."/>
            <person name="Fraser-Liggett C.M."/>
            <person name="Ravel J."/>
            <person name="Rabinowicz P.D."/>
        </authorList>
    </citation>
    <scope>NUCLEOTIDE SEQUENCE [LARGE SCALE GENOMIC DNA]</scope>
    <source>
        <strain evidence="3">cv. Hale</strain>
    </source>
</reference>
<proteinExistence type="predicted"/>
<organism evidence="2 3">
    <name type="scientific">Ricinus communis</name>
    <name type="common">Castor bean</name>
    <dbReference type="NCBI Taxonomy" id="3988"/>
    <lineage>
        <taxon>Eukaryota</taxon>
        <taxon>Viridiplantae</taxon>
        <taxon>Streptophyta</taxon>
        <taxon>Embryophyta</taxon>
        <taxon>Tracheophyta</taxon>
        <taxon>Spermatophyta</taxon>
        <taxon>Magnoliopsida</taxon>
        <taxon>eudicotyledons</taxon>
        <taxon>Gunneridae</taxon>
        <taxon>Pentapetalae</taxon>
        <taxon>rosids</taxon>
        <taxon>fabids</taxon>
        <taxon>Malpighiales</taxon>
        <taxon>Euphorbiaceae</taxon>
        <taxon>Acalyphoideae</taxon>
        <taxon>Acalypheae</taxon>
        <taxon>Ricinus</taxon>
    </lineage>
</organism>
<keyword evidence="1" id="KW-0812">Transmembrane</keyword>
<dbReference type="EMBL" id="EQ973814">
    <property type="protein sequence ID" value="EEF45322.1"/>
    <property type="molecule type" value="Genomic_DNA"/>
</dbReference>
<keyword evidence="1" id="KW-1133">Transmembrane helix</keyword>
<evidence type="ECO:0000313" key="3">
    <source>
        <dbReference type="Proteomes" id="UP000008311"/>
    </source>
</evidence>
<keyword evidence="1" id="KW-0472">Membrane</keyword>
<dbReference type="InParanoid" id="B9RTU0"/>
<evidence type="ECO:0000256" key="1">
    <source>
        <dbReference type="SAM" id="Phobius"/>
    </source>
</evidence>
<evidence type="ECO:0000313" key="2">
    <source>
        <dbReference type="EMBL" id="EEF45322.1"/>
    </source>
</evidence>
<dbReference type="Proteomes" id="UP000008311">
    <property type="component" value="Unassembled WGS sequence"/>
</dbReference>
<dbReference type="AlphaFoldDB" id="B9RTU0"/>
<accession>B9RTU0</accession>
<keyword evidence="3" id="KW-1185">Reference proteome</keyword>
<sequence length="55" mass="6529">MGGLASCWWWWWTMGFCLLNFPRSTRLPVYACGAVTLLTVSFMGQNFLRYKRTRF</sequence>
<gene>
    <name evidence="2" type="ORF">RCOM_0912770</name>
</gene>
<feature type="transmembrane region" description="Helical" evidence="1">
    <location>
        <begin position="27"/>
        <end position="48"/>
    </location>
</feature>
<name>B9RTU0_RICCO</name>